<evidence type="ECO:0000256" key="7">
    <source>
        <dbReference type="SAM" id="Phobius"/>
    </source>
</evidence>
<organism evidence="8 9">
    <name type="scientific">Microbotryum saponariae</name>
    <dbReference type="NCBI Taxonomy" id="289078"/>
    <lineage>
        <taxon>Eukaryota</taxon>
        <taxon>Fungi</taxon>
        <taxon>Dikarya</taxon>
        <taxon>Basidiomycota</taxon>
        <taxon>Pucciniomycotina</taxon>
        <taxon>Microbotryomycetes</taxon>
        <taxon>Microbotryales</taxon>
        <taxon>Microbotryaceae</taxon>
        <taxon>Microbotryum</taxon>
    </lineage>
</organism>
<evidence type="ECO:0000256" key="5">
    <source>
        <dbReference type="ARBA" id="ARBA00023136"/>
    </source>
</evidence>
<dbReference type="AlphaFoldDB" id="A0A2X0LZK6"/>
<keyword evidence="9" id="KW-1185">Reference proteome</keyword>
<dbReference type="InterPro" id="IPR001708">
    <property type="entry name" value="YidC/ALB3/OXA1/COX18"/>
</dbReference>
<evidence type="ECO:0000256" key="2">
    <source>
        <dbReference type="ARBA" id="ARBA00009877"/>
    </source>
</evidence>
<name>A0A2X0LZK6_9BASI</name>
<feature type="transmembrane region" description="Helical" evidence="7">
    <location>
        <begin position="220"/>
        <end position="240"/>
    </location>
</feature>
<proteinExistence type="inferred from homology"/>
<keyword evidence="5 7" id="KW-0472">Membrane</keyword>
<feature type="region of interest" description="Disordered" evidence="6">
    <location>
        <begin position="52"/>
        <end position="80"/>
    </location>
</feature>
<evidence type="ECO:0000256" key="1">
    <source>
        <dbReference type="ARBA" id="ARBA00004141"/>
    </source>
</evidence>
<dbReference type="Proteomes" id="UP000249723">
    <property type="component" value="Unassembled WGS sequence"/>
</dbReference>
<dbReference type="GO" id="GO:0005743">
    <property type="term" value="C:mitochondrial inner membrane"/>
    <property type="evidence" value="ECO:0007669"/>
    <property type="project" value="TreeGrafter"/>
</dbReference>
<evidence type="ECO:0000256" key="3">
    <source>
        <dbReference type="ARBA" id="ARBA00022692"/>
    </source>
</evidence>
<reference evidence="9" key="1">
    <citation type="submission" date="2016-10" db="EMBL/GenBank/DDBJ databases">
        <authorList>
            <person name="Jeantristanb JTB J.-T."/>
            <person name="Ricardo R."/>
        </authorList>
    </citation>
    <scope>NUCLEOTIDE SEQUENCE [LARGE SCALE GENOMIC DNA]</scope>
</reference>
<feature type="transmembrane region" description="Helical" evidence="7">
    <location>
        <begin position="417"/>
        <end position="438"/>
    </location>
</feature>
<keyword evidence="4 7" id="KW-1133">Transmembrane helix</keyword>
<evidence type="ECO:0000313" key="8">
    <source>
        <dbReference type="EMBL" id="SDA02115.1"/>
    </source>
</evidence>
<evidence type="ECO:0000256" key="6">
    <source>
        <dbReference type="SAM" id="MobiDB-lite"/>
    </source>
</evidence>
<dbReference type="OrthoDB" id="2436667at2759"/>
<evidence type="ECO:0000313" key="9">
    <source>
        <dbReference type="Proteomes" id="UP000249723"/>
    </source>
</evidence>
<dbReference type="PANTHER" id="PTHR12428:SF65">
    <property type="entry name" value="CYTOCHROME C OXIDASE ASSEMBLY PROTEIN COX18, MITOCHONDRIAL"/>
    <property type="match status" value="1"/>
</dbReference>
<dbReference type="GO" id="GO:0032979">
    <property type="term" value="P:protein insertion into mitochondrial inner membrane from matrix"/>
    <property type="evidence" value="ECO:0007669"/>
    <property type="project" value="TreeGrafter"/>
</dbReference>
<dbReference type="EMBL" id="FMWP01000118">
    <property type="protein sequence ID" value="SDA02115.1"/>
    <property type="molecule type" value="Genomic_DNA"/>
</dbReference>
<dbReference type="STRING" id="289078.A0A2X0LZK6"/>
<protein>
    <submittedName>
        <fullName evidence="8">BZ3500_MvSof-1268-A1-R1_Chr10-3g03082 protein</fullName>
    </submittedName>
</protein>
<evidence type="ECO:0000256" key="4">
    <source>
        <dbReference type="ARBA" id="ARBA00022989"/>
    </source>
</evidence>
<dbReference type="GO" id="GO:0033617">
    <property type="term" value="P:mitochondrial respiratory chain complex IV assembly"/>
    <property type="evidence" value="ECO:0007669"/>
    <property type="project" value="TreeGrafter"/>
</dbReference>
<dbReference type="PANTHER" id="PTHR12428">
    <property type="entry name" value="OXA1"/>
    <property type="match status" value="1"/>
</dbReference>
<dbReference type="GO" id="GO:0032977">
    <property type="term" value="F:membrane insertase activity"/>
    <property type="evidence" value="ECO:0007669"/>
    <property type="project" value="InterPro"/>
</dbReference>
<accession>A0A2X0LZK6</accession>
<comment type="subcellular location">
    <subcellularLocation>
        <location evidence="1">Membrane</location>
        <topology evidence="1">Multi-pass membrane protein</topology>
    </subcellularLocation>
</comment>
<keyword evidence="3 7" id="KW-0812">Transmembrane</keyword>
<sequence>MLPRPLVGLGPSIRANVRPILPIKRRAFPILLPGPSLVASRAFSLWPSQSHATPSSLPIETIPSPPPPPRPPTMSELSMPSSLPDPTLWEPLSTLLVSLPATLHLTWPLFIPLLTLLIRSSSMVPLQLWQRRQMRRFATVIRPRLKGVHERLALGLRDSSRRKGLSYEQYEQEYKKAVSRLSLCNAIFPADPMDFFSFFLPQSKEATHQMYRSYGFHPRLTMYIGPLVNIPLFIFISLILRDACQRALLVLPFSPAHLPLPSSATLTPEILSNLQDLATSSFLWCPSLCLPDSTMFVPLMVGLATLLNTEVSAKMRRAVMRAGKEVDRIEDGRIAGNAVLGVRVGQVGALGTRGLTAAEKRRVTVINSRREGNDRTRGLTTQVRTTNGPKEQVQEVVDGEDEEEPRNSRIITNAMRCASVAFIPIAAMAPVAVCLYWLTSNCLTLLTNLTFAYYDRTRERKERLDKILRR</sequence>
<gene>
    <name evidence="8" type="ORF">BZ3500_MVSOF-1268-A1-R1_CHR10-3G03082</name>
</gene>
<feature type="compositionally biased region" description="Pro residues" evidence="6">
    <location>
        <begin position="63"/>
        <end position="72"/>
    </location>
</feature>
<comment type="similarity">
    <text evidence="2">Belongs to the OXA1/ALB3/YidC family.</text>
</comment>